<evidence type="ECO:0000313" key="3">
    <source>
        <dbReference type="Proteomes" id="UP000623129"/>
    </source>
</evidence>
<feature type="transmembrane region" description="Helical" evidence="1">
    <location>
        <begin position="75"/>
        <end position="99"/>
    </location>
</feature>
<protein>
    <submittedName>
        <fullName evidence="2">Uncharacterized protein</fullName>
    </submittedName>
</protein>
<sequence>MAKNKSHSNINLWDYAFVTSCYVELMLLFYCLRKHENMTADAPTDDRDRLKGVVWVLCTLLTCTFAWRISQILPWYLNIIIWGMSASVIVVGFYFFFLFQNEDSQLANKYCKLDTDHKEEKKFKFSPEDKV</sequence>
<feature type="transmembrane region" description="Helical" evidence="1">
    <location>
        <begin position="52"/>
        <end position="69"/>
    </location>
</feature>
<dbReference type="OrthoDB" id="590545at2759"/>
<dbReference type="InterPro" id="IPR045501">
    <property type="entry name" value="DUF6490"/>
</dbReference>
<dbReference type="PANTHER" id="PTHR46610:SF20">
    <property type="entry name" value="OS05G0181300 PROTEIN"/>
    <property type="match status" value="1"/>
</dbReference>
<name>A0A833QYA7_9POAL</name>
<dbReference type="Pfam" id="PF20100">
    <property type="entry name" value="DUF6490"/>
    <property type="match status" value="1"/>
</dbReference>
<gene>
    <name evidence="2" type="ORF">FCM35_KLT08529</name>
</gene>
<keyword evidence="1" id="KW-1133">Transmembrane helix</keyword>
<proteinExistence type="predicted"/>
<feature type="transmembrane region" description="Helical" evidence="1">
    <location>
        <begin position="12"/>
        <end position="32"/>
    </location>
</feature>
<dbReference type="AlphaFoldDB" id="A0A833QYA7"/>
<accession>A0A833QYA7</accession>
<keyword evidence="1" id="KW-0472">Membrane</keyword>
<reference evidence="2" key="1">
    <citation type="submission" date="2020-01" db="EMBL/GenBank/DDBJ databases">
        <title>Genome sequence of Kobresia littledalei, the first chromosome-level genome in the family Cyperaceae.</title>
        <authorList>
            <person name="Qu G."/>
        </authorList>
    </citation>
    <scope>NUCLEOTIDE SEQUENCE</scope>
    <source>
        <strain evidence="2">C.B.Clarke</strain>
        <tissue evidence="2">Leaf</tissue>
    </source>
</reference>
<keyword evidence="1" id="KW-0812">Transmembrane</keyword>
<keyword evidence="3" id="KW-1185">Reference proteome</keyword>
<comment type="caution">
    <text evidence="2">The sequence shown here is derived from an EMBL/GenBank/DDBJ whole genome shotgun (WGS) entry which is preliminary data.</text>
</comment>
<dbReference type="EMBL" id="SWLB01000018">
    <property type="protein sequence ID" value="KAF3326899.1"/>
    <property type="molecule type" value="Genomic_DNA"/>
</dbReference>
<evidence type="ECO:0000256" key="1">
    <source>
        <dbReference type="SAM" id="Phobius"/>
    </source>
</evidence>
<evidence type="ECO:0000313" key="2">
    <source>
        <dbReference type="EMBL" id="KAF3326899.1"/>
    </source>
</evidence>
<dbReference type="Proteomes" id="UP000623129">
    <property type="component" value="Unassembled WGS sequence"/>
</dbReference>
<organism evidence="2 3">
    <name type="scientific">Carex littledalei</name>
    <dbReference type="NCBI Taxonomy" id="544730"/>
    <lineage>
        <taxon>Eukaryota</taxon>
        <taxon>Viridiplantae</taxon>
        <taxon>Streptophyta</taxon>
        <taxon>Embryophyta</taxon>
        <taxon>Tracheophyta</taxon>
        <taxon>Spermatophyta</taxon>
        <taxon>Magnoliopsida</taxon>
        <taxon>Liliopsida</taxon>
        <taxon>Poales</taxon>
        <taxon>Cyperaceae</taxon>
        <taxon>Cyperoideae</taxon>
        <taxon>Cariceae</taxon>
        <taxon>Carex</taxon>
        <taxon>Carex subgen. Euthyceras</taxon>
    </lineage>
</organism>
<dbReference type="PANTHER" id="PTHR46610">
    <property type="entry name" value="OS05G0181300 PROTEIN"/>
    <property type="match status" value="1"/>
</dbReference>